<dbReference type="PANTHER" id="PTHR45566:SF2">
    <property type="entry name" value="NARL SUBFAMILY"/>
    <property type="match status" value="1"/>
</dbReference>
<dbReference type="InterPro" id="IPR001789">
    <property type="entry name" value="Sig_transdc_resp-reg_receiver"/>
</dbReference>
<protein>
    <submittedName>
        <fullName evidence="6">DNA-binding response regulator, NarL/FixJ family, contains REC and HTH domains</fullName>
    </submittedName>
</protein>
<evidence type="ECO:0000256" key="2">
    <source>
        <dbReference type="ARBA" id="ARBA00023125"/>
    </source>
</evidence>
<dbReference type="STRING" id="683125.SAMN05660206_1198"/>
<organism evidence="6 7">
    <name type="scientific">Sphingobacterium wenxiniae</name>
    <dbReference type="NCBI Taxonomy" id="683125"/>
    <lineage>
        <taxon>Bacteria</taxon>
        <taxon>Pseudomonadati</taxon>
        <taxon>Bacteroidota</taxon>
        <taxon>Sphingobacteriia</taxon>
        <taxon>Sphingobacteriales</taxon>
        <taxon>Sphingobacteriaceae</taxon>
        <taxon>Sphingobacterium</taxon>
    </lineage>
</organism>
<dbReference type="PROSITE" id="PS50110">
    <property type="entry name" value="RESPONSE_REGULATORY"/>
    <property type="match status" value="1"/>
</dbReference>
<dbReference type="PANTHER" id="PTHR45566">
    <property type="entry name" value="HTH-TYPE TRANSCRIPTIONAL REGULATOR YHJB-RELATED"/>
    <property type="match status" value="1"/>
</dbReference>
<dbReference type="PROSITE" id="PS00622">
    <property type="entry name" value="HTH_LUXR_1"/>
    <property type="match status" value="1"/>
</dbReference>
<keyword evidence="2 6" id="KW-0238">DNA-binding</keyword>
<dbReference type="InterPro" id="IPR016032">
    <property type="entry name" value="Sig_transdc_resp-reg_C-effctor"/>
</dbReference>
<dbReference type="EMBL" id="FOZZ01000019">
    <property type="protein sequence ID" value="SFT18220.1"/>
    <property type="molecule type" value="Genomic_DNA"/>
</dbReference>
<dbReference type="GO" id="GO:0000160">
    <property type="term" value="P:phosphorelay signal transduction system"/>
    <property type="evidence" value="ECO:0007669"/>
    <property type="project" value="InterPro"/>
</dbReference>
<dbReference type="InterPro" id="IPR051015">
    <property type="entry name" value="EvgA-like"/>
</dbReference>
<dbReference type="AlphaFoldDB" id="A0A1I6VWW7"/>
<evidence type="ECO:0000259" key="5">
    <source>
        <dbReference type="PROSITE" id="PS50110"/>
    </source>
</evidence>
<dbReference type="SUPFAM" id="SSF52172">
    <property type="entry name" value="CheY-like"/>
    <property type="match status" value="1"/>
</dbReference>
<dbReference type="InterPro" id="IPR000792">
    <property type="entry name" value="Tscrpt_reg_LuxR_C"/>
</dbReference>
<dbReference type="Pfam" id="PF00072">
    <property type="entry name" value="Response_reg"/>
    <property type="match status" value="1"/>
</dbReference>
<keyword evidence="1 3" id="KW-0597">Phosphoprotein</keyword>
<dbReference type="Gene3D" id="3.40.50.2300">
    <property type="match status" value="1"/>
</dbReference>
<accession>A0A1I6VWW7</accession>
<feature type="modified residue" description="4-aspartylphosphate" evidence="3">
    <location>
        <position position="54"/>
    </location>
</feature>
<dbReference type="Pfam" id="PF00196">
    <property type="entry name" value="GerE"/>
    <property type="match status" value="1"/>
</dbReference>
<dbReference type="Proteomes" id="UP000198785">
    <property type="component" value="Unassembled WGS sequence"/>
</dbReference>
<sequence>MIRLVIIDDHRLFVDGIKAILQNESGIKLVNGYDDSVDIHKMLDDDKPDVVVVDMYMPRKSGIMLSREIKSYIPKVKFILLSMEVDSLFVAELESIGVEAYLSKELDASKLIDAIKRVYAGEVIYQATSLLSTEWPDVLSDDFHLTDREIEVLEYIKRGKTNKEIAELTNRSVWTIMTHRRNIRNKIRLLRGSR</sequence>
<evidence type="ECO:0000313" key="6">
    <source>
        <dbReference type="EMBL" id="SFT18220.1"/>
    </source>
</evidence>
<dbReference type="RefSeq" id="WP_093367692.1">
    <property type="nucleotide sequence ID" value="NZ_FOZZ01000019.1"/>
</dbReference>
<evidence type="ECO:0000256" key="1">
    <source>
        <dbReference type="ARBA" id="ARBA00022553"/>
    </source>
</evidence>
<dbReference type="PROSITE" id="PS50043">
    <property type="entry name" value="HTH_LUXR_2"/>
    <property type="match status" value="1"/>
</dbReference>
<dbReference type="InterPro" id="IPR058245">
    <property type="entry name" value="NreC/VraR/RcsB-like_REC"/>
</dbReference>
<dbReference type="SMART" id="SM00448">
    <property type="entry name" value="REC"/>
    <property type="match status" value="1"/>
</dbReference>
<dbReference type="GO" id="GO:0003677">
    <property type="term" value="F:DNA binding"/>
    <property type="evidence" value="ECO:0007669"/>
    <property type="project" value="UniProtKB-KW"/>
</dbReference>
<dbReference type="InterPro" id="IPR011006">
    <property type="entry name" value="CheY-like_superfamily"/>
</dbReference>
<reference evidence="6 7" key="1">
    <citation type="submission" date="2016-10" db="EMBL/GenBank/DDBJ databases">
        <authorList>
            <person name="de Groot N.N."/>
        </authorList>
    </citation>
    <scope>NUCLEOTIDE SEQUENCE [LARGE SCALE GENOMIC DNA]</scope>
    <source>
        <strain evidence="6 7">DSM 22789</strain>
    </source>
</reference>
<proteinExistence type="predicted"/>
<dbReference type="CDD" id="cd06170">
    <property type="entry name" value="LuxR_C_like"/>
    <property type="match status" value="1"/>
</dbReference>
<dbReference type="SUPFAM" id="SSF46894">
    <property type="entry name" value="C-terminal effector domain of the bipartite response regulators"/>
    <property type="match status" value="1"/>
</dbReference>
<dbReference type="OrthoDB" id="9797341at2"/>
<dbReference type="SMART" id="SM00421">
    <property type="entry name" value="HTH_LUXR"/>
    <property type="match status" value="1"/>
</dbReference>
<evidence type="ECO:0000256" key="3">
    <source>
        <dbReference type="PROSITE-ProRule" id="PRU00169"/>
    </source>
</evidence>
<feature type="domain" description="HTH luxR-type" evidence="4">
    <location>
        <begin position="138"/>
        <end position="194"/>
    </location>
</feature>
<dbReference type="GO" id="GO:0006355">
    <property type="term" value="P:regulation of DNA-templated transcription"/>
    <property type="evidence" value="ECO:0007669"/>
    <property type="project" value="InterPro"/>
</dbReference>
<evidence type="ECO:0000313" key="7">
    <source>
        <dbReference type="Proteomes" id="UP000198785"/>
    </source>
</evidence>
<feature type="domain" description="Response regulatory" evidence="5">
    <location>
        <begin position="3"/>
        <end position="119"/>
    </location>
</feature>
<evidence type="ECO:0000259" key="4">
    <source>
        <dbReference type="PROSITE" id="PS50043"/>
    </source>
</evidence>
<dbReference type="PRINTS" id="PR00038">
    <property type="entry name" value="HTHLUXR"/>
</dbReference>
<name>A0A1I6VWW7_9SPHI</name>
<gene>
    <name evidence="6" type="ORF">SAMN05660206_1198</name>
</gene>
<keyword evidence="7" id="KW-1185">Reference proteome</keyword>
<dbReference type="CDD" id="cd17535">
    <property type="entry name" value="REC_NarL-like"/>
    <property type="match status" value="1"/>
</dbReference>